<keyword evidence="2" id="KW-0472">Membrane</keyword>
<keyword evidence="2" id="KW-0812">Transmembrane</keyword>
<evidence type="ECO:0000256" key="1">
    <source>
        <dbReference type="SAM" id="MobiDB-lite"/>
    </source>
</evidence>
<feature type="compositionally biased region" description="Polar residues" evidence="1">
    <location>
        <begin position="62"/>
        <end position="72"/>
    </location>
</feature>
<feature type="transmembrane region" description="Helical" evidence="2">
    <location>
        <begin position="12"/>
        <end position="36"/>
    </location>
</feature>
<dbReference type="RefSeq" id="WP_386706870.1">
    <property type="nucleotide sequence ID" value="NZ_JBHRYF010000001.1"/>
</dbReference>
<evidence type="ECO:0000313" key="4">
    <source>
        <dbReference type="Proteomes" id="UP001595724"/>
    </source>
</evidence>
<sequence length="136" mass="13848">MIRDEFRALTPWSFFLPIALAVMLGVLVAHALIAAFSGSGGDADASAAQLAALTADAGEPQADSSNASSATGRNGRPVVAKTVAVLAPVSLPGPSSARRDGEARACIGGTIAMRAENGWEQEVVEDAPARCRASSR</sequence>
<feature type="region of interest" description="Disordered" evidence="1">
    <location>
        <begin position="55"/>
        <end position="75"/>
    </location>
</feature>
<evidence type="ECO:0000256" key="2">
    <source>
        <dbReference type="SAM" id="Phobius"/>
    </source>
</evidence>
<protein>
    <recommendedName>
        <fullName evidence="5">Pilus assembly protein</fullName>
    </recommendedName>
</protein>
<accession>A0ABV7US43</accession>
<name>A0ABV7US43_9GAMM</name>
<comment type="caution">
    <text evidence="3">The sequence shown here is derived from an EMBL/GenBank/DDBJ whole genome shotgun (WGS) entry which is preliminary data.</text>
</comment>
<keyword evidence="4" id="KW-1185">Reference proteome</keyword>
<evidence type="ECO:0000313" key="3">
    <source>
        <dbReference type="EMBL" id="MFC3659461.1"/>
    </source>
</evidence>
<gene>
    <name evidence="3" type="ORF">ACFOM9_05125</name>
</gene>
<dbReference type="Proteomes" id="UP001595724">
    <property type="component" value="Unassembled WGS sequence"/>
</dbReference>
<dbReference type="EMBL" id="JBHRYF010000001">
    <property type="protein sequence ID" value="MFC3659461.1"/>
    <property type="molecule type" value="Genomic_DNA"/>
</dbReference>
<reference evidence="4" key="1">
    <citation type="journal article" date="2019" name="Int. J. Syst. Evol. Microbiol.">
        <title>The Global Catalogue of Microorganisms (GCM) 10K type strain sequencing project: providing services to taxonomists for standard genome sequencing and annotation.</title>
        <authorList>
            <consortium name="The Broad Institute Genomics Platform"/>
            <consortium name="The Broad Institute Genome Sequencing Center for Infectious Disease"/>
            <person name="Wu L."/>
            <person name="Ma J."/>
        </authorList>
    </citation>
    <scope>NUCLEOTIDE SEQUENCE [LARGE SCALE GENOMIC DNA]</scope>
    <source>
        <strain evidence="4">KCTC 42211</strain>
    </source>
</reference>
<proteinExistence type="predicted"/>
<keyword evidence="2" id="KW-1133">Transmembrane helix</keyword>
<evidence type="ECO:0008006" key="5">
    <source>
        <dbReference type="Google" id="ProtNLM"/>
    </source>
</evidence>
<organism evidence="3 4">
    <name type="scientific">Luteimonas notoginsengisoli</name>
    <dbReference type="NCBI Taxonomy" id="1578200"/>
    <lineage>
        <taxon>Bacteria</taxon>
        <taxon>Pseudomonadati</taxon>
        <taxon>Pseudomonadota</taxon>
        <taxon>Gammaproteobacteria</taxon>
        <taxon>Lysobacterales</taxon>
        <taxon>Lysobacteraceae</taxon>
        <taxon>Luteimonas</taxon>
    </lineage>
</organism>